<evidence type="ECO:0000313" key="8">
    <source>
        <dbReference type="EMBL" id="WOH02273.1"/>
    </source>
</evidence>
<accession>A0A161XV87</accession>
<dbReference type="PROSITE" id="PS51292">
    <property type="entry name" value="ZF_RING_CH"/>
    <property type="match status" value="1"/>
</dbReference>
<feature type="region of interest" description="Disordered" evidence="4">
    <location>
        <begin position="1"/>
        <end position="29"/>
    </location>
</feature>
<dbReference type="SUPFAM" id="SSF57850">
    <property type="entry name" value="RING/U-box"/>
    <property type="match status" value="1"/>
</dbReference>
<keyword evidence="5" id="KW-0812">Transmembrane</keyword>
<keyword evidence="2" id="KW-0863">Zinc-finger</keyword>
<feature type="domain" description="RING-CH-type" evidence="6">
    <location>
        <begin position="64"/>
        <end position="128"/>
    </location>
</feature>
<dbReference type="EMBL" id="LNRQ01000005">
    <property type="protein sequence ID" value="KZM95696.1"/>
    <property type="molecule type" value="Genomic_DNA"/>
</dbReference>
<dbReference type="EMBL" id="CP093347">
    <property type="protein sequence ID" value="WOH02273.1"/>
    <property type="molecule type" value="Genomic_DNA"/>
</dbReference>
<dbReference type="AlphaFoldDB" id="A0A161XV87"/>
<keyword evidence="1" id="KW-0479">Metal-binding</keyword>
<reference evidence="8" key="2">
    <citation type="submission" date="2022-03" db="EMBL/GenBank/DDBJ databases">
        <title>Draft title - Genomic analysis of global carrot germplasm unveils the trajectory of domestication and the origin of high carotenoid orange carrot.</title>
        <authorList>
            <person name="Iorizzo M."/>
            <person name="Ellison S."/>
            <person name="Senalik D."/>
            <person name="Macko-Podgorni A."/>
            <person name="Grzebelus D."/>
            <person name="Bostan H."/>
            <person name="Rolling W."/>
            <person name="Curaba J."/>
            <person name="Simon P."/>
        </authorList>
    </citation>
    <scope>NUCLEOTIDE SEQUENCE</scope>
    <source>
        <tissue evidence="8">Leaf</tissue>
    </source>
</reference>
<evidence type="ECO:0000256" key="4">
    <source>
        <dbReference type="SAM" id="MobiDB-lite"/>
    </source>
</evidence>
<evidence type="ECO:0000256" key="3">
    <source>
        <dbReference type="ARBA" id="ARBA00022833"/>
    </source>
</evidence>
<evidence type="ECO:0000256" key="1">
    <source>
        <dbReference type="ARBA" id="ARBA00022723"/>
    </source>
</evidence>
<dbReference type="GO" id="GO:0008270">
    <property type="term" value="F:zinc ion binding"/>
    <property type="evidence" value="ECO:0007669"/>
    <property type="project" value="UniProtKB-KW"/>
</dbReference>
<keyword evidence="5" id="KW-1133">Transmembrane helix</keyword>
<evidence type="ECO:0000256" key="2">
    <source>
        <dbReference type="ARBA" id="ARBA00022771"/>
    </source>
</evidence>
<evidence type="ECO:0000256" key="5">
    <source>
        <dbReference type="SAM" id="Phobius"/>
    </source>
</evidence>
<dbReference type="KEGG" id="dcr:108222359"/>
<gene>
    <name evidence="7" type="ORF">DCAR_018938</name>
    <name evidence="8" type="ORF">DCAR_0521662</name>
</gene>
<keyword evidence="5" id="KW-0472">Membrane</keyword>
<feature type="compositionally biased region" description="Polar residues" evidence="4">
    <location>
        <begin position="1"/>
        <end position="10"/>
    </location>
</feature>
<dbReference type="Gene3D" id="3.30.40.10">
    <property type="entry name" value="Zinc/RING finger domain, C3HC4 (zinc finger)"/>
    <property type="match status" value="1"/>
</dbReference>
<keyword evidence="3" id="KW-0862">Zinc</keyword>
<protein>
    <recommendedName>
        <fullName evidence="6">RING-CH-type domain-containing protein</fullName>
    </recommendedName>
</protein>
<evidence type="ECO:0000313" key="9">
    <source>
        <dbReference type="Proteomes" id="UP000077755"/>
    </source>
</evidence>
<evidence type="ECO:0000259" key="6">
    <source>
        <dbReference type="PROSITE" id="PS51292"/>
    </source>
</evidence>
<sequence length="192" mass="21416">MSQDSASLHFSESDESRSSGSDEGSLETDGSFRLCLRNEGNVELDLESGEVKMAVKNTGKINCNEILEERECRICHLSLMESCCGAAIELKCECKGDLAAAHQHCADTWFNIRGNRSCEICGAIARYVSKEDKRKDEVNDSGGGVAEVTIGPEEIQYETRRNNRGRRIMNFLLSCMILGFVISWLFHFHVLP</sequence>
<reference evidence="7" key="1">
    <citation type="journal article" date="2016" name="Nat. Genet.">
        <title>A high-quality carrot genome assembly provides new insights into carotenoid accumulation and asterid genome evolution.</title>
        <authorList>
            <person name="Iorizzo M."/>
            <person name="Ellison S."/>
            <person name="Senalik D."/>
            <person name="Zeng P."/>
            <person name="Satapoomin P."/>
            <person name="Huang J."/>
            <person name="Bowman M."/>
            <person name="Iovene M."/>
            <person name="Sanseverino W."/>
            <person name="Cavagnaro P."/>
            <person name="Yildiz M."/>
            <person name="Macko-Podgorni A."/>
            <person name="Moranska E."/>
            <person name="Grzebelus E."/>
            <person name="Grzebelus D."/>
            <person name="Ashrafi H."/>
            <person name="Zheng Z."/>
            <person name="Cheng S."/>
            <person name="Spooner D."/>
            <person name="Van Deynze A."/>
            <person name="Simon P."/>
        </authorList>
    </citation>
    <scope>NUCLEOTIDE SEQUENCE [LARGE SCALE GENOMIC DNA]</scope>
    <source>
        <tissue evidence="7">Leaf</tissue>
    </source>
</reference>
<dbReference type="OrthoDB" id="435038at2759"/>
<dbReference type="SMART" id="SM00744">
    <property type="entry name" value="RINGv"/>
    <property type="match status" value="1"/>
</dbReference>
<feature type="transmembrane region" description="Helical" evidence="5">
    <location>
        <begin position="168"/>
        <end position="186"/>
    </location>
</feature>
<keyword evidence="9" id="KW-1185">Reference proteome</keyword>
<dbReference type="InterPro" id="IPR013083">
    <property type="entry name" value="Znf_RING/FYVE/PHD"/>
</dbReference>
<proteinExistence type="predicted"/>
<dbReference type="PANTHER" id="PTHR46214">
    <property type="entry name" value="ZINC FINGER, RING-CH-TYPE"/>
    <property type="match status" value="1"/>
</dbReference>
<name>A0A161XV87_DAUCS</name>
<dbReference type="Gramene" id="KZM95696">
    <property type="protein sequence ID" value="KZM95696"/>
    <property type="gene ID" value="DCAR_018938"/>
</dbReference>
<dbReference type="Pfam" id="PF12906">
    <property type="entry name" value="RINGv"/>
    <property type="match status" value="1"/>
</dbReference>
<dbReference type="InterPro" id="IPR011016">
    <property type="entry name" value="Znf_RING-CH"/>
</dbReference>
<dbReference type="PANTHER" id="PTHR46214:SF18">
    <property type="entry name" value="RING-CH-TYPE DOMAIN-CONTAINING PROTEIN"/>
    <property type="match status" value="1"/>
</dbReference>
<dbReference type="STRING" id="79200.A0A161XV87"/>
<organism evidence="7">
    <name type="scientific">Daucus carota subsp. sativus</name>
    <name type="common">Carrot</name>
    <dbReference type="NCBI Taxonomy" id="79200"/>
    <lineage>
        <taxon>Eukaryota</taxon>
        <taxon>Viridiplantae</taxon>
        <taxon>Streptophyta</taxon>
        <taxon>Embryophyta</taxon>
        <taxon>Tracheophyta</taxon>
        <taxon>Spermatophyta</taxon>
        <taxon>Magnoliopsida</taxon>
        <taxon>eudicotyledons</taxon>
        <taxon>Gunneridae</taxon>
        <taxon>Pentapetalae</taxon>
        <taxon>asterids</taxon>
        <taxon>campanulids</taxon>
        <taxon>Apiales</taxon>
        <taxon>Apiaceae</taxon>
        <taxon>Apioideae</taxon>
        <taxon>Scandiceae</taxon>
        <taxon>Daucinae</taxon>
        <taxon>Daucus</taxon>
        <taxon>Daucus sect. Daucus</taxon>
    </lineage>
</organism>
<dbReference type="Proteomes" id="UP000077755">
    <property type="component" value="Chromosome 5"/>
</dbReference>
<evidence type="ECO:0000313" key="7">
    <source>
        <dbReference type="EMBL" id="KZM95696.1"/>
    </source>
</evidence>